<dbReference type="Proteomes" id="UP000265566">
    <property type="component" value="Chromosome 2"/>
</dbReference>
<dbReference type="AlphaFoldDB" id="G7INA9"/>
<dbReference type="Gramene" id="rna8913">
    <property type="protein sequence ID" value="RHN73129.1"/>
    <property type="gene ID" value="gene8913"/>
</dbReference>
<accession>G7INA9</accession>
<sequence>MAKFISASIVLVLLVVTTMINGAYSAEVEVDGPFPPELQKLCDDWFWKCNDDPHSVYCHWYNKRFCSTGPVSCDYPPKPESTLP</sequence>
<dbReference type="EMBL" id="CM001218">
    <property type="protein sequence ID" value="AES65092.1"/>
    <property type="molecule type" value="Genomic_DNA"/>
</dbReference>
<reference evidence="2 5" key="1">
    <citation type="journal article" date="2011" name="Nature">
        <title>The Medicago genome provides insight into the evolution of rhizobial symbioses.</title>
        <authorList>
            <person name="Young N.D."/>
            <person name="Debelle F."/>
            <person name="Oldroyd G.E."/>
            <person name="Geurts R."/>
            <person name="Cannon S.B."/>
            <person name="Udvardi M.K."/>
            <person name="Benedito V.A."/>
            <person name="Mayer K.F."/>
            <person name="Gouzy J."/>
            <person name="Schoof H."/>
            <person name="Van de Peer Y."/>
            <person name="Proost S."/>
            <person name="Cook D.R."/>
            <person name="Meyers B.C."/>
            <person name="Spannagl M."/>
            <person name="Cheung F."/>
            <person name="De Mita S."/>
            <person name="Krishnakumar V."/>
            <person name="Gundlach H."/>
            <person name="Zhou S."/>
            <person name="Mudge J."/>
            <person name="Bharti A.K."/>
            <person name="Murray J.D."/>
            <person name="Naoumkina M.A."/>
            <person name="Rosen B."/>
            <person name="Silverstein K.A."/>
            <person name="Tang H."/>
            <person name="Rombauts S."/>
            <person name="Zhao P.X."/>
            <person name="Zhou P."/>
            <person name="Barbe V."/>
            <person name="Bardou P."/>
            <person name="Bechner M."/>
            <person name="Bellec A."/>
            <person name="Berger A."/>
            <person name="Berges H."/>
            <person name="Bidwell S."/>
            <person name="Bisseling T."/>
            <person name="Choisne N."/>
            <person name="Couloux A."/>
            <person name="Denny R."/>
            <person name="Deshpande S."/>
            <person name="Dai X."/>
            <person name="Doyle J.J."/>
            <person name="Dudez A.M."/>
            <person name="Farmer A.D."/>
            <person name="Fouteau S."/>
            <person name="Franken C."/>
            <person name="Gibelin C."/>
            <person name="Gish J."/>
            <person name="Goldstein S."/>
            <person name="Gonzalez A.J."/>
            <person name="Green P.J."/>
            <person name="Hallab A."/>
            <person name="Hartog M."/>
            <person name="Hua A."/>
            <person name="Humphray S.J."/>
            <person name="Jeong D.H."/>
            <person name="Jing Y."/>
            <person name="Jocker A."/>
            <person name="Kenton S.M."/>
            <person name="Kim D.J."/>
            <person name="Klee K."/>
            <person name="Lai H."/>
            <person name="Lang C."/>
            <person name="Lin S."/>
            <person name="Macmil S.L."/>
            <person name="Magdelenat G."/>
            <person name="Matthews L."/>
            <person name="McCorrison J."/>
            <person name="Monaghan E.L."/>
            <person name="Mun J.H."/>
            <person name="Najar F.Z."/>
            <person name="Nicholson C."/>
            <person name="Noirot C."/>
            <person name="O'Bleness M."/>
            <person name="Paule C.R."/>
            <person name="Poulain J."/>
            <person name="Prion F."/>
            <person name="Qin B."/>
            <person name="Qu C."/>
            <person name="Retzel E.F."/>
            <person name="Riddle C."/>
            <person name="Sallet E."/>
            <person name="Samain S."/>
            <person name="Samson N."/>
            <person name="Sanders I."/>
            <person name="Saurat O."/>
            <person name="Scarpelli C."/>
            <person name="Schiex T."/>
            <person name="Segurens B."/>
            <person name="Severin A.J."/>
            <person name="Sherrier D.J."/>
            <person name="Shi R."/>
            <person name="Sims S."/>
            <person name="Singer S.R."/>
            <person name="Sinharoy S."/>
            <person name="Sterck L."/>
            <person name="Viollet A."/>
            <person name="Wang B.B."/>
            <person name="Wang K."/>
            <person name="Wang M."/>
            <person name="Wang X."/>
            <person name="Warfsmann J."/>
            <person name="Weissenbach J."/>
            <person name="White D.D."/>
            <person name="White J.D."/>
            <person name="Wiley G.B."/>
            <person name="Wincker P."/>
            <person name="Xing Y."/>
            <person name="Yang L."/>
            <person name="Yao Z."/>
            <person name="Ying F."/>
            <person name="Zhai J."/>
            <person name="Zhou L."/>
            <person name="Zuber A."/>
            <person name="Denarie J."/>
            <person name="Dixon R.A."/>
            <person name="May G.D."/>
            <person name="Schwartz D.C."/>
            <person name="Rogers J."/>
            <person name="Quetier F."/>
            <person name="Town C.D."/>
            <person name="Roe B.A."/>
        </authorList>
    </citation>
    <scope>NUCLEOTIDE SEQUENCE [LARGE SCALE GENOMIC DNA]</scope>
    <source>
        <strain evidence="2">A17</strain>
        <strain evidence="4 5">cv. Jemalong A17</strain>
    </source>
</reference>
<evidence type="ECO:0000313" key="3">
    <source>
        <dbReference type="EMBL" id="RHN73129.1"/>
    </source>
</evidence>
<gene>
    <name evidence="2" type="ordered locus">MTR_2g035240</name>
    <name evidence="3" type="ORF">MtrunA17_Chr2g0295181</name>
</gene>
<reference evidence="4" key="3">
    <citation type="submission" date="2015-04" db="UniProtKB">
        <authorList>
            <consortium name="EnsemblPlants"/>
        </authorList>
    </citation>
    <scope>IDENTIFICATION</scope>
    <source>
        <strain evidence="4">cv. Jemalong A17</strain>
    </source>
</reference>
<dbReference type="Proteomes" id="UP000002051">
    <property type="component" value="Chromosome 2"/>
</dbReference>
<dbReference type="EMBL" id="PSQE01000002">
    <property type="protein sequence ID" value="RHN73129.1"/>
    <property type="molecule type" value="Genomic_DNA"/>
</dbReference>
<reference evidence="2 5" key="2">
    <citation type="journal article" date="2014" name="BMC Genomics">
        <title>An improved genome release (version Mt4.0) for the model legume Medicago truncatula.</title>
        <authorList>
            <person name="Tang H."/>
            <person name="Krishnakumar V."/>
            <person name="Bidwell S."/>
            <person name="Rosen B."/>
            <person name="Chan A."/>
            <person name="Zhou S."/>
            <person name="Gentzbittel L."/>
            <person name="Childs K.L."/>
            <person name="Yandell M."/>
            <person name="Gundlach H."/>
            <person name="Mayer K.F."/>
            <person name="Schwartz D.C."/>
            <person name="Town C.D."/>
        </authorList>
    </citation>
    <scope>GENOME REANNOTATION</scope>
    <source>
        <strain evidence="4 5">cv. Jemalong A17</strain>
    </source>
</reference>
<proteinExistence type="predicted"/>
<feature type="signal peptide" evidence="1">
    <location>
        <begin position="1"/>
        <end position="25"/>
    </location>
</feature>
<organism evidence="2 5">
    <name type="scientific">Medicago truncatula</name>
    <name type="common">Barrel medic</name>
    <name type="synonym">Medicago tribuloides</name>
    <dbReference type="NCBI Taxonomy" id="3880"/>
    <lineage>
        <taxon>Eukaryota</taxon>
        <taxon>Viridiplantae</taxon>
        <taxon>Streptophyta</taxon>
        <taxon>Embryophyta</taxon>
        <taxon>Tracheophyta</taxon>
        <taxon>Spermatophyta</taxon>
        <taxon>Magnoliopsida</taxon>
        <taxon>eudicotyledons</taxon>
        <taxon>Gunneridae</taxon>
        <taxon>Pentapetalae</taxon>
        <taxon>rosids</taxon>
        <taxon>fabids</taxon>
        <taxon>Fabales</taxon>
        <taxon>Fabaceae</taxon>
        <taxon>Papilionoideae</taxon>
        <taxon>50 kb inversion clade</taxon>
        <taxon>NPAAA clade</taxon>
        <taxon>Hologalegina</taxon>
        <taxon>IRL clade</taxon>
        <taxon>Trifolieae</taxon>
        <taxon>Medicago</taxon>
    </lineage>
</organism>
<evidence type="ECO:0000313" key="5">
    <source>
        <dbReference type="Proteomes" id="UP000002051"/>
    </source>
</evidence>
<feature type="chain" id="PRO_5014572338" evidence="1">
    <location>
        <begin position="26"/>
        <end position="84"/>
    </location>
</feature>
<dbReference type="PaxDb" id="3880-AES65092"/>
<keyword evidence="1" id="KW-0732">Signal</keyword>
<evidence type="ECO:0000313" key="4">
    <source>
        <dbReference type="EnsemblPlants" id="AES65092"/>
    </source>
</evidence>
<protein>
    <submittedName>
        <fullName evidence="2">Transmembrane protein, putative</fullName>
    </submittedName>
</protein>
<evidence type="ECO:0000313" key="2">
    <source>
        <dbReference type="EMBL" id="AES65092.1"/>
    </source>
</evidence>
<evidence type="ECO:0000256" key="1">
    <source>
        <dbReference type="SAM" id="SignalP"/>
    </source>
</evidence>
<dbReference type="HOGENOM" id="CLU_2530854_0_0_1"/>
<name>G7INA9_MEDTR</name>
<reference evidence="6" key="4">
    <citation type="journal article" date="2018" name="Nat. Plants">
        <title>Whole-genome landscape of Medicago truncatula symbiotic genes.</title>
        <authorList>
            <person name="Pecrix Y."/>
            <person name="Staton S.E."/>
            <person name="Sallet E."/>
            <person name="Lelandais-Briere C."/>
            <person name="Moreau S."/>
            <person name="Carrere S."/>
            <person name="Blein T."/>
            <person name="Jardinaud M.F."/>
            <person name="Latrasse D."/>
            <person name="Zouine M."/>
            <person name="Zahm M."/>
            <person name="Kreplak J."/>
            <person name="Mayjonade B."/>
            <person name="Satge C."/>
            <person name="Perez M."/>
            <person name="Cauet S."/>
            <person name="Marande W."/>
            <person name="Chantry-Darmon C."/>
            <person name="Lopez-Roques C."/>
            <person name="Bouchez O."/>
            <person name="Berard A."/>
            <person name="Debelle F."/>
            <person name="Munos S."/>
            <person name="Bendahmane A."/>
            <person name="Berges H."/>
            <person name="Niebel A."/>
            <person name="Buitink J."/>
            <person name="Frugier F."/>
            <person name="Benhamed M."/>
            <person name="Crespi M."/>
            <person name="Gouzy J."/>
            <person name="Gamas P."/>
        </authorList>
    </citation>
    <scope>NUCLEOTIDE SEQUENCE [LARGE SCALE GENOMIC DNA]</scope>
    <source>
        <strain evidence="6">cv. Jemalong A17</strain>
    </source>
</reference>
<keyword evidence="2" id="KW-0472">Membrane</keyword>
<keyword evidence="2" id="KW-0812">Transmembrane</keyword>
<evidence type="ECO:0000313" key="6">
    <source>
        <dbReference type="Proteomes" id="UP000265566"/>
    </source>
</evidence>
<reference evidence="3" key="5">
    <citation type="journal article" date="2018" name="Nat. Plants">
        <title>Whole-genome landscape of Medicago truncatula symbiotic genes.</title>
        <authorList>
            <person name="Pecrix Y."/>
            <person name="Gamas P."/>
            <person name="Carrere S."/>
        </authorList>
    </citation>
    <scope>NUCLEOTIDE SEQUENCE</scope>
    <source>
        <tissue evidence="3">Leaves</tissue>
    </source>
</reference>
<dbReference type="EnsemblPlants" id="AES65092">
    <property type="protein sequence ID" value="AES65092"/>
    <property type="gene ID" value="MTR_2g035240"/>
</dbReference>
<keyword evidence="5" id="KW-1185">Reference proteome</keyword>